<keyword evidence="4" id="KW-0812">Transmembrane</keyword>
<feature type="repeat" description="TNFR-Cys" evidence="1">
    <location>
        <begin position="1464"/>
        <end position="1504"/>
    </location>
</feature>
<dbReference type="SUPFAM" id="SSF57184">
    <property type="entry name" value="Growth factor receptor domain"/>
    <property type="match status" value="4"/>
</dbReference>
<name>A0A9W7E4J4_9STRA</name>
<feature type="transmembrane region" description="Helical" evidence="4">
    <location>
        <begin position="1859"/>
        <end position="1881"/>
    </location>
</feature>
<dbReference type="Proteomes" id="UP001165122">
    <property type="component" value="Unassembled WGS sequence"/>
</dbReference>
<feature type="coiled-coil region" evidence="2">
    <location>
        <begin position="2012"/>
        <end position="2039"/>
    </location>
</feature>
<keyword evidence="2" id="KW-0175">Coiled coil</keyword>
<dbReference type="CDD" id="cd00185">
    <property type="entry name" value="TNFRSF"/>
    <property type="match status" value="1"/>
</dbReference>
<dbReference type="SMART" id="SM00208">
    <property type="entry name" value="TNFR"/>
    <property type="match status" value="6"/>
</dbReference>
<feature type="transmembrane region" description="Helical" evidence="4">
    <location>
        <begin position="1975"/>
        <end position="1994"/>
    </location>
</feature>
<dbReference type="Gene3D" id="2.60.120.200">
    <property type="match status" value="4"/>
</dbReference>
<keyword evidence="5" id="KW-0732">Signal</keyword>
<dbReference type="InterPro" id="IPR013320">
    <property type="entry name" value="ConA-like_dom_sf"/>
</dbReference>
<evidence type="ECO:0000256" key="3">
    <source>
        <dbReference type="SAM" id="MobiDB-lite"/>
    </source>
</evidence>
<feature type="region of interest" description="Disordered" evidence="3">
    <location>
        <begin position="2225"/>
        <end position="2292"/>
    </location>
</feature>
<dbReference type="InterPro" id="IPR009030">
    <property type="entry name" value="Growth_fac_rcpt_cys_sf"/>
</dbReference>
<feature type="domain" description="TNFR-Cys" evidence="6">
    <location>
        <begin position="1464"/>
        <end position="1504"/>
    </location>
</feature>
<dbReference type="PROSITE" id="PS00652">
    <property type="entry name" value="TNFR_NGFR_1"/>
    <property type="match status" value="1"/>
</dbReference>
<keyword evidence="4" id="KW-0472">Membrane</keyword>
<feature type="transmembrane region" description="Helical" evidence="4">
    <location>
        <begin position="2149"/>
        <end position="2168"/>
    </location>
</feature>
<dbReference type="Pfam" id="PF13385">
    <property type="entry name" value="Laminin_G_3"/>
    <property type="match status" value="2"/>
</dbReference>
<feature type="disulfide bond" evidence="1">
    <location>
        <begin position="1486"/>
        <end position="1504"/>
    </location>
</feature>
<evidence type="ECO:0000313" key="7">
    <source>
        <dbReference type="EMBL" id="GMH62113.1"/>
    </source>
</evidence>
<organism evidence="7 8">
    <name type="scientific">Triparma laevis f. longispina</name>
    <dbReference type="NCBI Taxonomy" id="1714387"/>
    <lineage>
        <taxon>Eukaryota</taxon>
        <taxon>Sar</taxon>
        <taxon>Stramenopiles</taxon>
        <taxon>Ochrophyta</taxon>
        <taxon>Bolidophyceae</taxon>
        <taxon>Parmales</taxon>
        <taxon>Triparmaceae</taxon>
        <taxon>Triparma</taxon>
    </lineage>
</organism>
<keyword evidence="1" id="KW-1015">Disulfide bond</keyword>
<feature type="transmembrane region" description="Helical" evidence="4">
    <location>
        <begin position="2110"/>
        <end position="2128"/>
    </location>
</feature>
<dbReference type="EMBL" id="BRXW01000514">
    <property type="protein sequence ID" value="GMH62113.1"/>
    <property type="molecule type" value="Genomic_DNA"/>
</dbReference>
<gene>
    <name evidence="7" type="ORF">TrLO_g3231</name>
</gene>
<dbReference type="SMART" id="SM01411">
    <property type="entry name" value="Ephrin_rec_like"/>
    <property type="match status" value="11"/>
</dbReference>
<dbReference type="InterPro" id="IPR001368">
    <property type="entry name" value="TNFR/NGFR_Cys_rich_reg"/>
</dbReference>
<dbReference type="InterPro" id="IPR011641">
    <property type="entry name" value="Tyr-kin_ephrin_A/B_rcpt-like"/>
</dbReference>
<accession>A0A9W7E4J4</accession>
<feature type="region of interest" description="Disordered" evidence="3">
    <location>
        <begin position="75"/>
        <end position="95"/>
    </location>
</feature>
<comment type="caution">
    <text evidence="7">The sequence shown here is derived from an EMBL/GenBank/DDBJ whole genome shotgun (WGS) entry which is preliminary data.</text>
</comment>
<evidence type="ECO:0000313" key="8">
    <source>
        <dbReference type="Proteomes" id="UP001165122"/>
    </source>
</evidence>
<evidence type="ECO:0000256" key="1">
    <source>
        <dbReference type="PROSITE-ProRule" id="PRU00206"/>
    </source>
</evidence>
<evidence type="ECO:0000259" key="6">
    <source>
        <dbReference type="PROSITE" id="PS50050"/>
    </source>
</evidence>
<keyword evidence="8" id="KW-1185">Reference proteome</keyword>
<sequence>MMVSPAFAIFLLLFSYFVQLASADTCGPGRYCSSEDWFGNNQCSDCPAGSYCSGQTEGAFYNHCWADEDDRDSDNNAPKVPCPRGKYSPTPSAQSTSTCTICSAGEYQDETGKTSCKNCAFGKYLSDDGTHAIHHNSEADCKVCGAGTYQESNEVSSCTPCPAGRYSASSSEGCSDCPDGETSIAGSSECYERPGPIFVTGTCNVLGYDGAYHAMNLTKSGRYYYKKEGEESYIYWDPNCDKGIEGEEKWILDNNKPSTEKDADLDDDMNCTYGGFISSDSVLPPIGENDWTLFCVDLTWEDEPVTISASCPEGQESKIGGGKLICVPCPSGSYSGASLPTCSECPAGKYLESSTASLEDDACYTCPDGLISFPGSMFCVTEVHNWDFRGCVSGEKVGDSSEGSTLNATLIKGTECGAGGISLDGNDDYVNITNWRWGGTTSFEVYVKYASFNSFSRVFDFGNGASSDNIYMGNVGTTSTIFWDVFQGSSTKSLATSNFVSSTWTHVVATVSDTTMQVYKNGVLAKSTTDGHEPNVLTRTQHWFGRSAWSTVGYFDGTIAYVKMWHGVELQQSDVTDLYAPHNTAHHFWDFRGCTTGGTVTDSIAVDLVATPKKGSTCGADGLRLDGYEDYVDIDDWEWGGTTSIEVYVKYDSFKDGSPVFDFSNGEGSDNVILQNQGTTSEMSFAVYSGSSMKRVERSNFDSSAWTHVVVTVSDLHPVPSKSEVDETCYNLITRDSDSDILSLGMRGNTWRNTDCWSGLGCEIWGEYRTLTFINTLTGSVPVTSIGPESGCGYYSDFRDNKYTSCENTEEVCFPCGNYTSSFSSTYSESWLLKDLQGKIIVSGDGVDSDKSFSTSCNFKSITKIYKNGVLAGITTDEGEPNVLTRTQHWLGRSAWTSNSYFDGTIAYVKMWHGVELQQSDVTDLYAPHNTAHHFWDFRGCTTGSTVTDGVAGDLVATPVNGPVCGADGLSLDGNDDYADIEDWEWGGTTSFEVYVKYLSFNDYSHVFDFSNGAGSDNVNFYVGSSSTLGWSVRQGSTNRYLTMSNWDPSIWTHVVVTVSGTTMKIYKNGALAETETKGWEPLRLTRTQHWLGRSSFSYSEYYYGTIAYLKMWHSVEVSESYVKKLYFCPSGNFGTVPTGCNVCPAGKYSTFPQTLDCDSCDAGKSTIESDLAADHDAQSDCSKCRDGEYSLKGEPCIECPAGKYASSKTERCKICEAGKYNTSPRSQMCTVCPAGKFNPNTATEAAQHLSCMDCRIGTYLEDDGEHADNHNQAFDCIYCPPGHYSNSTGSNTCKKCPGDQDSPAGASSCSKCPAGFDCSTGTNVACKPGNYSNGETQNMIQPCQQCAKGFRCPGGTDHRPCQPGSYAPNEAADKCTSCPGGTYQGLFGQDQCLGCPAGYFCPGSAVEPIKCGSAALFCPANSTIVQVAGEGNYTTPENSDTPKREDQAICEAGFKCVGGMKSECEDGLTFQKETGKSSCLTCAVCEAGKYKISNCDTISDTECKSCPENTFAVSGATGCTQCPAGAHSQPGSGYCDHCNSGEYYEEDTDECKLCPAGKYTDTGGVGSDECRSCDEGFYSSDPGSATCYTCKPGKFTNHNQTKCLLCPAGKISGVAASKCVACEIGKYAEGEGNPGCNFCDDDEALKGSITLQNGTISASGCICPAGEYVNFGNGDNACKRVPEGVKTNVEAMTVVNLNVSKGFWRTDNSSSKVLPCLSPDHCLGGSNPEDQCKEGHTGPLCAICNDGYASTGSGMFLKCSNCEEGDPVTTIIFVVFVFFFFTFLMITLSSFCCSKTKDSDSLASNSVLLHSKIDSFLEFYVQARPFGKIVLSYFQVVGALSFNFDIEFPPFFTMLMTYISSIVNLDFLNMLPVGCVMSSFNYHHTLLIYTLVPFLIGFNMIVAYLILRKKGKIAASNAIFSWFLFMMFLILPSVSSKILNTFACRYFDGSYGSFLKVDYSIDCASDDHVFYEAYAKLCILIYPLGIPTFYVWLLRRARKSLNPGQKHMEKRYGVEDGLKRAIEERERLEEERLEIRSLAFLYDSYEPKYFWFEVVETVRKLMLSGGLVLLGPGTMEQIIVSLMICLASIRIFSGCEPYIEYKVDVFMEMSQWQIFFVMFAALLIRFNEVISEYGSENAYTENKGLFDVILIATQCLAPAVLVMMVLFRGRDIVSNGISRIKSKMTSLRSRSRLKDENGAEDESEEGGMQLTEFKGGVVVLGQRPSEFEGENPVANPLAKGSTKRSSQAMKVDSKNSLLAVAKPKPAGADEKVTKVTEEDRNPSENEGGQKI</sequence>
<feature type="chain" id="PRO_5040956844" description="TNFR-Cys domain-containing protein" evidence="5">
    <location>
        <begin position="24"/>
        <end position="2292"/>
    </location>
</feature>
<feature type="signal peptide" evidence="5">
    <location>
        <begin position="1"/>
        <end position="23"/>
    </location>
</feature>
<protein>
    <recommendedName>
        <fullName evidence="6">TNFR-Cys domain-containing protein</fullName>
    </recommendedName>
</protein>
<feature type="disulfide bond" evidence="1">
    <location>
        <begin position="1465"/>
        <end position="1480"/>
    </location>
</feature>
<evidence type="ECO:0000256" key="5">
    <source>
        <dbReference type="SAM" id="SignalP"/>
    </source>
</evidence>
<feature type="compositionally biased region" description="Basic and acidic residues" evidence="3">
    <location>
        <begin position="2268"/>
        <end position="2292"/>
    </location>
</feature>
<evidence type="ECO:0000256" key="4">
    <source>
        <dbReference type="SAM" id="Phobius"/>
    </source>
</evidence>
<dbReference type="Gene3D" id="2.10.50.10">
    <property type="entry name" value="Tumor Necrosis Factor Receptor, subunit A, domain 2"/>
    <property type="match status" value="7"/>
</dbReference>
<feature type="transmembrane region" description="Helical" evidence="4">
    <location>
        <begin position="1769"/>
        <end position="1789"/>
    </location>
</feature>
<dbReference type="PANTHER" id="PTHR46967">
    <property type="entry name" value="INSULIN-LIKE GROWTH FACTOR BINDING PROTEIN,N-TERMINAL"/>
    <property type="match status" value="1"/>
</dbReference>
<evidence type="ECO:0000256" key="2">
    <source>
        <dbReference type="SAM" id="Coils"/>
    </source>
</evidence>
<feature type="transmembrane region" description="Helical" evidence="4">
    <location>
        <begin position="1920"/>
        <end position="1940"/>
    </location>
</feature>
<dbReference type="PROSITE" id="PS50050">
    <property type="entry name" value="TNFR_NGFR_2"/>
    <property type="match status" value="1"/>
</dbReference>
<proteinExistence type="predicted"/>
<dbReference type="Pfam" id="PF07699">
    <property type="entry name" value="Ephrin_rec_like"/>
    <property type="match status" value="1"/>
</dbReference>
<feature type="disulfide bond" evidence="1">
    <location>
        <begin position="1483"/>
        <end position="1496"/>
    </location>
</feature>
<feature type="transmembrane region" description="Helical" evidence="4">
    <location>
        <begin position="1887"/>
        <end position="1908"/>
    </location>
</feature>
<reference evidence="8" key="1">
    <citation type="journal article" date="2023" name="Commun. Biol.">
        <title>Genome analysis of Parmales, the sister group of diatoms, reveals the evolutionary specialization of diatoms from phago-mixotrophs to photoautotrophs.</title>
        <authorList>
            <person name="Ban H."/>
            <person name="Sato S."/>
            <person name="Yoshikawa S."/>
            <person name="Yamada K."/>
            <person name="Nakamura Y."/>
            <person name="Ichinomiya M."/>
            <person name="Sato N."/>
            <person name="Blanc-Mathieu R."/>
            <person name="Endo H."/>
            <person name="Kuwata A."/>
            <person name="Ogata H."/>
        </authorList>
    </citation>
    <scope>NUCLEOTIDE SEQUENCE [LARGE SCALE GENOMIC DNA]</scope>
    <source>
        <strain evidence="8">NIES 3700</strain>
    </source>
</reference>
<feature type="region of interest" description="Disordered" evidence="3">
    <location>
        <begin position="2189"/>
        <end position="2208"/>
    </location>
</feature>
<dbReference type="PANTHER" id="PTHR46967:SF2">
    <property type="entry name" value="SUSHI, VON WILLEBRAND FACTOR TYPE A, EGF AND PENTRAXIN DOMAIN-CONTAINING PROTEIN 1-LIKE"/>
    <property type="match status" value="1"/>
</dbReference>
<keyword evidence="4" id="KW-1133">Transmembrane helix</keyword>
<dbReference type="SUPFAM" id="SSF49899">
    <property type="entry name" value="Concanavalin A-like lectins/glucanases"/>
    <property type="match status" value="4"/>
</dbReference>
<feature type="transmembrane region" description="Helical" evidence="4">
    <location>
        <begin position="2068"/>
        <end position="2090"/>
    </location>
</feature>
<dbReference type="OrthoDB" id="205145at2759"/>